<protein>
    <submittedName>
        <fullName evidence="2">Uncharacterized protein</fullName>
    </submittedName>
</protein>
<feature type="region of interest" description="Disordered" evidence="1">
    <location>
        <begin position="1"/>
        <end position="53"/>
    </location>
</feature>
<dbReference type="OrthoDB" id="3436905at2"/>
<sequence length="105" mass="10826">MKFELVDPAGWDAAEAPDNAVGQASEEAPGAADDDAAPTPAARLKASTARLKSQVSQDVARIGPSVAQLMERVSAEDPALAGSGHRSGNRPPSNFRADMFGLPGR</sequence>
<comment type="caution">
    <text evidence="2">The sequence shown here is derived from an EMBL/GenBank/DDBJ whole genome shotgun (WGS) entry which is preliminary data.</text>
</comment>
<keyword evidence="3" id="KW-1185">Reference proteome</keyword>
<dbReference type="RefSeq" id="WP_133741614.1">
    <property type="nucleotide sequence ID" value="NZ_SNYN01000007.1"/>
</dbReference>
<reference evidence="2 3" key="1">
    <citation type="submission" date="2019-03" db="EMBL/GenBank/DDBJ databases">
        <title>Genomic Encyclopedia of Type Strains, Phase IV (KMG-IV): sequencing the most valuable type-strain genomes for metagenomic binning, comparative biology and taxonomic classification.</title>
        <authorList>
            <person name="Goeker M."/>
        </authorList>
    </citation>
    <scope>NUCLEOTIDE SEQUENCE [LARGE SCALE GENOMIC DNA]</scope>
    <source>
        <strain evidence="2 3">DSM 46770</strain>
    </source>
</reference>
<proteinExistence type="predicted"/>
<feature type="region of interest" description="Disordered" evidence="1">
    <location>
        <begin position="74"/>
        <end position="105"/>
    </location>
</feature>
<dbReference type="EMBL" id="SNYN01000007">
    <property type="protein sequence ID" value="TDQ52267.1"/>
    <property type="molecule type" value="Genomic_DNA"/>
</dbReference>
<gene>
    <name evidence="2" type="ORF">EV190_10799</name>
</gene>
<organism evidence="2 3">
    <name type="scientific">Actinorugispora endophytica</name>
    <dbReference type="NCBI Taxonomy" id="1605990"/>
    <lineage>
        <taxon>Bacteria</taxon>
        <taxon>Bacillati</taxon>
        <taxon>Actinomycetota</taxon>
        <taxon>Actinomycetes</taxon>
        <taxon>Streptosporangiales</taxon>
        <taxon>Nocardiopsidaceae</taxon>
        <taxon>Actinorugispora</taxon>
    </lineage>
</organism>
<dbReference type="Proteomes" id="UP000295281">
    <property type="component" value="Unassembled WGS sequence"/>
</dbReference>
<evidence type="ECO:0000256" key="1">
    <source>
        <dbReference type="SAM" id="MobiDB-lite"/>
    </source>
</evidence>
<accession>A0A4R6UXS5</accession>
<evidence type="ECO:0000313" key="3">
    <source>
        <dbReference type="Proteomes" id="UP000295281"/>
    </source>
</evidence>
<name>A0A4R6UXS5_9ACTN</name>
<dbReference type="AlphaFoldDB" id="A0A4R6UXS5"/>
<evidence type="ECO:0000313" key="2">
    <source>
        <dbReference type="EMBL" id="TDQ52267.1"/>
    </source>
</evidence>